<dbReference type="KEGG" id="spir:CWM47_12755"/>
<accession>A0A2K8YYA7</accession>
<proteinExistence type="predicted"/>
<protein>
    <submittedName>
        <fullName evidence="1">Uncharacterized protein</fullName>
    </submittedName>
</protein>
<evidence type="ECO:0000313" key="1">
    <source>
        <dbReference type="EMBL" id="AUD02627.1"/>
    </source>
</evidence>
<organism evidence="1 2">
    <name type="scientific">Spirosoma pollinicola</name>
    <dbReference type="NCBI Taxonomy" id="2057025"/>
    <lineage>
        <taxon>Bacteria</taxon>
        <taxon>Pseudomonadati</taxon>
        <taxon>Bacteroidota</taxon>
        <taxon>Cytophagia</taxon>
        <taxon>Cytophagales</taxon>
        <taxon>Cytophagaceae</taxon>
        <taxon>Spirosoma</taxon>
    </lineage>
</organism>
<dbReference type="Proteomes" id="UP000232883">
    <property type="component" value="Chromosome"/>
</dbReference>
<keyword evidence="2" id="KW-1185">Reference proteome</keyword>
<gene>
    <name evidence="1" type="ORF">CWM47_12755</name>
</gene>
<dbReference type="EMBL" id="CP025096">
    <property type="protein sequence ID" value="AUD02627.1"/>
    <property type="molecule type" value="Genomic_DNA"/>
</dbReference>
<evidence type="ECO:0000313" key="2">
    <source>
        <dbReference type="Proteomes" id="UP000232883"/>
    </source>
</evidence>
<dbReference type="AlphaFoldDB" id="A0A2K8YYA7"/>
<reference evidence="1 2" key="1">
    <citation type="submission" date="2017-11" db="EMBL/GenBank/DDBJ databases">
        <title>Taxonomic description and genome sequences of Spirosoma HA7 sp. nov., isolated from pollen microhabitat of Corylus avellana.</title>
        <authorList>
            <person name="Ambika Manirajan B."/>
            <person name="Suarez C."/>
            <person name="Ratering S."/>
            <person name="Geissler-Plaum R."/>
            <person name="Cardinale M."/>
            <person name="Sylvia S."/>
        </authorList>
    </citation>
    <scope>NUCLEOTIDE SEQUENCE [LARGE SCALE GENOMIC DNA]</scope>
    <source>
        <strain evidence="1 2">HA7</strain>
    </source>
</reference>
<sequence length="69" mass="8139">MNTNQSVDQLAALGRIVSQVKAYREDSGNYHQRTYSPQLNQYLQQRLSSQDLAFWQALQTDWERSKNFD</sequence>
<name>A0A2K8YYA7_9BACT</name>
<dbReference type="RefSeq" id="WP_100988344.1">
    <property type="nucleotide sequence ID" value="NZ_CP025096.1"/>
</dbReference>